<evidence type="ECO:0000313" key="1">
    <source>
        <dbReference type="EMBL" id="TYS69510.1"/>
    </source>
</evidence>
<dbReference type="EMBL" id="VTEV01000002">
    <property type="protein sequence ID" value="TYS69510.1"/>
    <property type="molecule type" value="Genomic_DNA"/>
</dbReference>
<dbReference type="OrthoDB" id="2829679at2"/>
<evidence type="ECO:0000313" key="2">
    <source>
        <dbReference type="Proteomes" id="UP000322524"/>
    </source>
</evidence>
<proteinExistence type="predicted"/>
<protein>
    <recommendedName>
        <fullName evidence="3">Flavoprotein domain-containing protein</fullName>
    </recommendedName>
</protein>
<accession>A0A5D4T1D9</accession>
<dbReference type="Proteomes" id="UP000322524">
    <property type="component" value="Unassembled WGS sequence"/>
</dbReference>
<comment type="caution">
    <text evidence="1">The sequence shown here is derived from an EMBL/GenBank/DDBJ whole genome shotgun (WGS) entry which is preliminary data.</text>
</comment>
<organism evidence="1 2">
    <name type="scientific">Sutcliffiella horikoshii</name>
    <dbReference type="NCBI Taxonomy" id="79883"/>
    <lineage>
        <taxon>Bacteria</taxon>
        <taxon>Bacillati</taxon>
        <taxon>Bacillota</taxon>
        <taxon>Bacilli</taxon>
        <taxon>Bacillales</taxon>
        <taxon>Bacillaceae</taxon>
        <taxon>Sutcliffiella</taxon>
    </lineage>
</organism>
<dbReference type="AlphaFoldDB" id="A0A5D4T1D9"/>
<evidence type="ECO:0008006" key="3">
    <source>
        <dbReference type="Google" id="ProtNLM"/>
    </source>
</evidence>
<reference evidence="1 2" key="1">
    <citation type="submission" date="2019-08" db="EMBL/GenBank/DDBJ databases">
        <title>Bacillus genomes from the desert of Cuatro Cienegas, Coahuila.</title>
        <authorList>
            <person name="Olmedo-Alvarez G."/>
        </authorList>
    </citation>
    <scope>NUCLEOTIDE SEQUENCE [LARGE SCALE GENOMIC DNA]</scope>
    <source>
        <strain evidence="1 2">CH28_1T</strain>
    </source>
</reference>
<dbReference type="RefSeq" id="WP_148987089.1">
    <property type="nucleotide sequence ID" value="NZ_VTEV01000002.1"/>
</dbReference>
<name>A0A5D4T1D9_9BACI</name>
<sequence length="240" mass="27230">MDVQEKVKELVRQAVKAYMSGQGNGEKMPTITVLLNYHSSNPELILKAVTEIKQSFAVKLVASKDWEEQLDGEQDVLSLDQANHRELENLWNTTDLLILPVASFQLVSKLALMVDDDSTSHTAIQFQLLGKPIVIANNEVELGVYQQILAPHSVQEKLQGYLRTTQKDHVKWVPLNQLVRTAKEQHQQYKEKQPLILAKHIEHAARGNIKTITVPKKSKITPVAKDMARELKIHIEKEHS</sequence>
<gene>
    <name evidence="1" type="ORF">FZC76_04550</name>
</gene>